<dbReference type="PANTHER" id="PTHR33121">
    <property type="entry name" value="CYCLIC DI-GMP PHOSPHODIESTERASE PDEF"/>
    <property type="match status" value="1"/>
</dbReference>
<evidence type="ECO:0000313" key="3">
    <source>
        <dbReference type="EMBL" id="MBK3333343.1"/>
    </source>
</evidence>
<dbReference type="PANTHER" id="PTHR33121:SF71">
    <property type="entry name" value="OXYGEN SENSOR PROTEIN DOSP"/>
    <property type="match status" value="1"/>
</dbReference>
<evidence type="ECO:0000259" key="2">
    <source>
        <dbReference type="PROSITE" id="PS50887"/>
    </source>
</evidence>
<dbReference type="NCBIfam" id="TIGR00254">
    <property type="entry name" value="GGDEF"/>
    <property type="match status" value="1"/>
</dbReference>
<dbReference type="SUPFAM" id="SSF141868">
    <property type="entry name" value="EAL domain-like"/>
    <property type="match status" value="1"/>
</dbReference>
<name>A0ABS1GK77_9AQUI</name>
<proteinExistence type="predicted"/>
<dbReference type="SMART" id="SM00267">
    <property type="entry name" value="GGDEF"/>
    <property type="match status" value="1"/>
</dbReference>
<dbReference type="InterPro" id="IPR043128">
    <property type="entry name" value="Rev_trsase/Diguanyl_cyclase"/>
</dbReference>
<dbReference type="Proteomes" id="UP000772812">
    <property type="component" value="Unassembled WGS sequence"/>
</dbReference>
<dbReference type="RefSeq" id="WP_200674929.1">
    <property type="nucleotide sequence ID" value="NZ_JAACYA010000002.1"/>
</dbReference>
<feature type="domain" description="GGDEF" evidence="2">
    <location>
        <begin position="292"/>
        <end position="426"/>
    </location>
</feature>
<dbReference type="Gene3D" id="3.20.20.450">
    <property type="entry name" value="EAL domain"/>
    <property type="match status" value="1"/>
</dbReference>
<dbReference type="Pfam" id="PF00990">
    <property type="entry name" value="GGDEF"/>
    <property type="match status" value="1"/>
</dbReference>
<gene>
    <name evidence="3" type="ORF">GWK41_09700</name>
</gene>
<comment type="caution">
    <text evidence="3">The sequence shown here is derived from an EMBL/GenBank/DDBJ whole genome shotgun (WGS) entry which is preliminary data.</text>
</comment>
<accession>A0ABS1GK77</accession>
<dbReference type="Gene3D" id="3.30.70.270">
    <property type="match status" value="1"/>
</dbReference>
<dbReference type="SMART" id="SM00052">
    <property type="entry name" value="EAL"/>
    <property type="match status" value="1"/>
</dbReference>
<reference evidence="3 4" key="1">
    <citation type="journal article" date="2021" name="Syst. Appl. Microbiol.">
        <title>Persephonella atlantica sp. nov.: How to adapt to physico-chemical gradients in high temperature hydrothermal habitats.</title>
        <authorList>
            <person name="Francois D.X."/>
            <person name="Godfroy A."/>
            <person name="Mathien C."/>
            <person name="Aube J."/>
            <person name="Cathalot C."/>
            <person name="Lesongeur F."/>
            <person name="L'Haridon S."/>
            <person name="Philippon X."/>
            <person name="Roussel E.G."/>
        </authorList>
    </citation>
    <scope>NUCLEOTIDE SEQUENCE [LARGE SCALE GENOMIC DNA]</scope>
    <source>
        <strain evidence="3 4">MO1340</strain>
    </source>
</reference>
<organism evidence="3 4">
    <name type="scientific">Persephonella atlantica</name>
    <dbReference type="NCBI Taxonomy" id="2699429"/>
    <lineage>
        <taxon>Bacteria</taxon>
        <taxon>Pseudomonadati</taxon>
        <taxon>Aquificota</taxon>
        <taxon>Aquificia</taxon>
        <taxon>Aquificales</taxon>
        <taxon>Hydrogenothermaceae</taxon>
        <taxon>Persephonella</taxon>
    </lineage>
</organism>
<sequence>MKRVNFENLRQNIALKGGFVIENLLKDLSLIKGMRISIERNFKSEYFEKSSFLIFLNRIEMILQQNIQLVKEGSIDALNLISLLEREVVDKKLLEKETRILRRVVLSRENILNWKIYATGILKDLKSVYNFDAFFFFFDEGKKKKIYIFYSHKFREKERQIIKQNIKHKLKEILKNNSTEIEEIYISKTGLKKDYKQCVVESYQFLPDSPEIGGITGIVVLAERKVHRKELEILNSILSIMTLIVGSSKALSKAISELEYYAGHDPLTDLYNRRTFEDFLRYEVSRAKRKNHRFSLIMIDLDNFKYINDTYGHQIGDTVLKSVADILEKSVREGDLVARIGGDEFVVLLSETNLEFAVKVAERLRKNLESNRICTLNGDIISVHASFGVVEYPTHGRDKEELMMIVDNALYRAKDLGKNIVYVPSPEEIEKIIHKQRKDFHILQKAIEEELFFPYFQPIFELSENRITAYECLARIRDENGNTISAYRFISLAEKVGKAKDIDSIIIKKSLKMKEERGIKEKLFINLSSKVISDSSFWDYVFSLMKQHSINPAEIVFEITEREAVKGITDVQRLIIMLKEKGFGFAIDDFGSGYSSFYYLKHFPIDFVKIDGEFIKELKPEDPKSTAFVESISLLCKRLGIKTIAEFVENRETVEILKFIGIDYGQGFYLGKPQPDFL</sequence>
<keyword evidence="4" id="KW-1185">Reference proteome</keyword>
<evidence type="ECO:0000313" key="4">
    <source>
        <dbReference type="Proteomes" id="UP000772812"/>
    </source>
</evidence>
<dbReference type="CDD" id="cd01949">
    <property type="entry name" value="GGDEF"/>
    <property type="match status" value="1"/>
</dbReference>
<dbReference type="InterPro" id="IPR029787">
    <property type="entry name" value="Nucleotide_cyclase"/>
</dbReference>
<dbReference type="Pfam" id="PF00563">
    <property type="entry name" value="EAL"/>
    <property type="match status" value="1"/>
</dbReference>
<dbReference type="SUPFAM" id="SSF55073">
    <property type="entry name" value="Nucleotide cyclase"/>
    <property type="match status" value="1"/>
</dbReference>
<dbReference type="EMBL" id="JAACYA010000002">
    <property type="protein sequence ID" value="MBK3333343.1"/>
    <property type="molecule type" value="Genomic_DNA"/>
</dbReference>
<dbReference type="InterPro" id="IPR035919">
    <property type="entry name" value="EAL_sf"/>
</dbReference>
<dbReference type="InterPro" id="IPR000160">
    <property type="entry name" value="GGDEF_dom"/>
</dbReference>
<dbReference type="CDD" id="cd01948">
    <property type="entry name" value="EAL"/>
    <property type="match status" value="1"/>
</dbReference>
<dbReference type="PROSITE" id="PS50887">
    <property type="entry name" value="GGDEF"/>
    <property type="match status" value="1"/>
</dbReference>
<protein>
    <submittedName>
        <fullName evidence="3">Bifunctional diguanylate cyclase/phosphodiesterase</fullName>
    </submittedName>
</protein>
<evidence type="ECO:0000259" key="1">
    <source>
        <dbReference type="PROSITE" id="PS50883"/>
    </source>
</evidence>
<feature type="domain" description="EAL" evidence="1">
    <location>
        <begin position="436"/>
        <end position="678"/>
    </location>
</feature>
<dbReference type="PROSITE" id="PS50883">
    <property type="entry name" value="EAL"/>
    <property type="match status" value="1"/>
</dbReference>
<dbReference type="InterPro" id="IPR001633">
    <property type="entry name" value="EAL_dom"/>
</dbReference>
<dbReference type="InterPro" id="IPR050706">
    <property type="entry name" value="Cyclic-di-GMP_PDE-like"/>
</dbReference>